<dbReference type="SFLD" id="SFLDS00005">
    <property type="entry name" value="Isoprenoid_Synthase_Type_I"/>
    <property type="match status" value="1"/>
</dbReference>
<reference evidence="7 10" key="2">
    <citation type="submission" date="2022-05" db="EMBL/GenBank/DDBJ databases">
        <title>Genome Sequencing of Bee-Associated Microbes.</title>
        <authorList>
            <person name="Dunlap C."/>
        </authorList>
    </citation>
    <scope>NUCLEOTIDE SEQUENCE [LARGE SCALE GENOMIC DNA]</scope>
    <source>
        <strain evidence="7 10">NRRL B-23120</strain>
    </source>
</reference>
<dbReference type="EMBL" id="CP026520">
    <property type="protein sequence ID" value="QAV19529.1"/>
    <property type="molecule type" value="Genomic_DNA"/>
</dbReference>
<dbReference type="SUPFAM" id="SSF48576">
    <property type="entry name" value="Terpenoid synthases"/>
    <property type="match status" value="2"/>
</dbReference>
<dbReference type="RefSeq" id="WP_042226694.1">
    <property type="nucleotide sequence ID" value="NZ_CP026520.1"/>
</dbReference>
<evidence type="ECO:0000256" key="3">
    <source>
        <dbReference type="ARBA" id="ARBA00022679"/>
    </source>
</evidence>
<keyword evidence="3 8" id="KW-0808">Transferase</keyword>
<dbReference type="GeneID" id="95376771"/>
<evidence type="ECO:0000313" key="10">
    <source>
        <dbReference type="Proteomes" id="UP001527202"/>
    </source>
</evidence>
<dbReference type="PANTHER" id="PTHR43281:SF1">
    <property type="entry name" value="FARNESYL DIPHOSPHATE SYNTHASE"/>
    <property type="match status" value="1"/>
</dbReference>
<comment type="similarity">
    <text evidence="2">Belongs to the FPP/GGPP synthase family.</text>
</comment>
<evidence type="ECO:0000256" key="2">
    <source>
        <dbReference type="ARBA" id="ARBA00006706"/>
    </source>
</evidence>
<accession>A0A410WYJ8</accession>
<dbReference type="Gene3D" id="1.10.600.10">
    <property type="entry name" value="Farnesyl Diphosphate Synthase"/>
    <property type="match status" value="1"/>
</dbReference>
<reference evidence="8 9" key="1">
    <citation type="submission" date="2018-01" db="EMBL/GenBank/DDBJ databases">
        <title>The whole genome sequencing and assembly of Paenibacillus chitinolyticus KCCM 41400 strain.</title>
        <authorList>
            <person name="Kim J.-Y."/>
            <person name="Park M.-K."/>
            <person name="Lee Y.-J."/>
            <person name="Yi H."/>
            <person name="Bahn Y.-S."/>
            <person name="Kim J.F."/>
            <person name="Lee D.-W."/>
        </authorList>
    </citation>
    <scope>NUCLEOTIDE SEQUENCE [LARGE SCALE GENOMIC DNA]</scope>
    <source>
        <strain evidence="8 9">KCCM 41400</strain>
    </source>
</reference>
<dbReference type="GO" id="GO:0004659">
    <property type="term" value="F:prenyltransferase activity"/>
    <property type="evidence" value="ECO:0007669"/>
    <property type="project" value="InterPro"/>
</dbReference>
<evidence type="ECO:0000256" key="6">
    <source>
        <dbReference type="ARBA" id="ARBA00023229"/>
    </source>
</evidence>
<dbReference type="CDD" id="cd00685">
    <property type="entry name" value="Trans_IPPS_HT"/>
    <property type="match status" value="1"/>
</dbReference>
<dbReference type="GO" id="GO:0046872">
    <property type="term" value="F:metal ion binding"/>
    <property type="evidence" value="ECO:0007669"/>
    <property type="project" value="UniProtKB-KW"/>
</dbReference>
<keyword evidence="5" id="KW-0460">Magnesium</keyword>
<sequence length="794" mass="90662">MNQTFTDQAETWCRLAEQRAAQYFASLYEQVKVKSYVPVLTEDIRVWKKDHIPPFSLVSFLSGRKRKPDSRDYSRYIQWLRYTGKLDDYLDRSISYIYLRDLGQALDSPATQKKVHKLIGDIKNQLMDSAKADGGDQPDYISWAGLYRWAQKEGIETAAIWLIAKLKNVSTRIPKEMNAEQAQRKLLKIILGVILHVDDDMDDKTPPDERSRRLDEAIRLGYSYGLTYPFIDDLLDSGILTDLEKEQFTGMIRNALLTGTVPELGEWSENNRILLEFVHAELRDAFQSIQAYQRPEALSTFYEQSYVFFHSQELDRIKDLSCESYTNEELYIPIILKSSSSRLIVRSVLSADADEGFDNRTFYYGIYNQLADDFADMFDDRKDGAVTPYTYYLKYRDRRPDLINPYELYWTVISHLIHNVYRSDAKTREVILDRAINGLKRCKERLGAEKYNELMNIFASGDPEFNRLIQTMVSKADDVDFFDKLLRDQVVAVLQNNQKEKEAFSATVASVRDQINSFLHISKPHGTPGMGEALIDAANYSLEGSGKRIRPILTWVMGVNEYGLKAKEIIPLLKSLEYMHTASLIFDDLPSQDNASTRRGRPTLHQVHNIATAELTGLYLIQKATQEQTSLDCFPAKSVLALIRYSAEKTEEMCMGQAMDLQARGKALTLEQLNRICFYKTGIAFEAALVMPAILAEVPAAEIDALKKFAYHAGIAFQIKDDLLDAEGNVEVLGKPAGKDIENNNSTFVTILGQDGAGREMWEHYCLAMESLKEVPRNTAFLKHLLTYIVGRDH</sequence>
<evidence type="ECO:0000256" key="1">
    <source>
        <dbReference type="ARBA" id="ARBA00001946"/>
    </source>
</evidence>
<proteinExistence type="inferred from homology"/>
<protein>
    <submittedName>
        <fullName evidence="8">Geranyl transferase</fullName>
    </submittedName>
    <submittedName>
        <fullName evidence="7">Polyprenyl synthetase family protein</fullName>
    </submittedName>
</protein>
<dbReference type="KEGG" id="pchi:PC41400_18425"/>
<keyword evidence="10" id="KW-1185">Reference proteome</keyword>
<evidence type="ECO:0000313" key="8">
    <source>
        <dbReference type="EMBL" id="QAV19529.1"/>
    </source>
</evidence>
<evidence type="ECO:0000313" key="9">
    <source>
        <dbReference type="Proteomes" id="UP000288943"/>
    </source>
</evidence>
<evidence type="ECO:0000313" key="7">
    <source>
        <dbReference type="EMBL" id="MCY9596519.1"/>
    </source>
</evidence>
<name>A0A410WYJ8_9BACL</name>
<evidence type="ECO:0000256" key="4">
    <source>
        <dbReference type="ARBA" id="ARBA00022723"/>
    </source>
</evidence>
<dbReference type="PROSITE" id="PS00723">
    <property type="entry name" value="POLYPRENYL_SYNTHASE_1"/>
    <property type="match status" value="1"/>
</dbReference>
<comment type="cofactor">
    <cofactor evidence="1">
        <name>Mg(2+)</name>
        <dbReference type="ChEBI" id="CHEBI:18420"/>
    </cofactor>
</comment>
<dbReference type="InterPro" id="IPR000092">
    <property type="entry name" value="Polyprenyl_synt"/>
</dbReference>
<dbReference type="GO" id="GO:0008299">
    <property type="term" value="P:isoprenoid biosynthetic process"/>
    <property type="evidence" value="ECO:0007669"/>
    <property type="project" value="UniProtKB-KW"/>
</dbReference>
<dbReference type="InterPro" id="IPR008949">
    <property type="entry name" value="Isoprenoid_synthase_dom_sf"/>
</dbReference>
<dbReference type="Proteomes" id="UP000288943">
    <property type="component" value="Chromosome"/>
</dbReference>
<gene>
    <name evidence="7" type="ORF">M5X16_12120</name>
    <name evidence="8" type="ORF">PC41400_18425</name>
</gene>
<keyword evidence="4" id="KW-0479">Metal-binding</keyword>
<keyword evidence="6" id="KW-0414">Isoprene biosynthesis</keyword>
<dbReference type="Proteomes" id="UP001527202">
    <property type="component" value="Unassembled WGS sequence"/>
</dbReference>
<dbReference type="Pfam" id="PF00348">
    <property type="entry name" value="polyprenyl_synt"/>
    <property type="match status" value="1"/>
</dbReference>
<dbReference type="EMBL" id="JAMDMJ010000013">
    <property type="protein sequence ID" value="MCY9596519.1"/>
    <property type="molecule type" value="Genomic_DNA"/>
</dbReference>
<dbReference type="PANTHER" id="PTHR43281">
    <property type="entry name" value="FARNESYL DIPHOSPHATE SYNTHASE"/>
    <property type="match status" value="1"/>
</dbReference>
<organism evidence="8 9">
    <name type="scientific">Paenibacillus chitinolyticus</name>
    <dbReference type="NCBI Taxonomy" id="79263"/>
    <lineage>
        <taxon>Bacteria</taxon>
        <taxon>Bacillati</taxon>
        <taxon>Bacillota</taxon>
        <taxon>Bacilli</taxon>
        <taxon>Bacillales</taxon>
        <taxon>Paenibacillaceae</taxon>
        <taxon>Paenibacillus</taxon>
    </lineage>
</organism>
<dbReference type="AlphaFoldDB" id="A0A410WYJ8"/>
<dbReference type="OrthoDB" id="9805316at2"/>
<evidence type="ECO:0000256" key="5">
    <source>
        <dbReference type="ARBA" id="ARBA00022842"/>
    </source>
</evidence>
<dbReference type="InterPro" id="IPR033749">
    <property type="entry name" value="Polyprenyl_synt_CS"/>
</dbReference>